<name>A0A7L9U0N2_9BURK</name>
<sequence length="186" mass="20056">MRHFLLTLSISSFALCAHAAPSCPQDLLQLQNGAATLALIKSFQPLVLEQTKEDSCKPKAISHVALSAPLCLFAGELPAAALGFQALAADDHLISALYLLDYTPESHARLLALLRKDYEEIAPADYPGRFAKMPVHQELTALFKSKAAYVALVKPSKGMPGNWVSGVQFIDATHLAIATRDLNSCD</sequence>
<keyword evidence="3" id="KW-1185">Reference proteome</keyword>
<accession>A0A7L9U0N2</accession>
<feature type="signal peptide" evidence="1">
    <location>
        <begin position="1"/>
        <end position="19"/>
    </location>
</feature>
<keyword evidence="1" id="KW-0732">Signal</keyword>
<proteinExistence type="predicted"/>
<dbReference type="Proteomes" id="UP000593875">
    <property type="component" value="Chromosome"/>
</dbReference>
<dbReference type="KEGG" id="mlir:LPB04_12370"/>
<evidence type="ECO:0000313" key="3">
    <source>
        <dbReference type="Proteomes" id="UP000593875"/>
    </source>
</evidence>
<dbReference type="RefSeq" id="WP_193684879.1">
    <property type="nucleotide sequence ID" value="NZ_CP062941.1"/>
</dbReference>
<feature type="chain" id="PRO_5032601418" evidence="1">
    <location>
        <begin position="20"/>
        <end position="186"/>
    </location>
</feature>
<evidence type="ECO:0000256" key="1">
    <source>
        <dbReference type="SAM" id="SignalP"/>
    </source>
</evidence>
<dbReference type="EMBL" id="CP062941">
    <property type="protein sequence ID" value="QOL47822.1"/>
    <property type="molecule type" value="Genomic_DNA"/>
</dbReference>
<organism evidence="2 3">
    <name type="scientific">Massilia litorea</name>
    <dbReference type="NCBI Taxonomy" id="2769491"/>
    <lineage>
        <taxon>Bacteria</taxon>
        <taxon>Pseudomonadati</taxon>
        <taxon>Pseudomonadota</taxon>
        <taxon>Betaproteobacteria</taxon>
        <taxon>Burkholderiales</taxon>
        <taxon>Oxalobacteraceae</taxon>
        <taxon>Telluria group</taxon>
        <taxon>Massilia</taxon>
    </lineage>
</organism>
<gene>
    <name evidence="2" type="ORF">LPB04_12370</name>
</gene>
<protein>
    <submittedName>
        <fullName evidence="2">Uncharacterized protein</fullName>
    </submittedName>
</protein>
<dbReference type="AlphaFoldDB" id="A0A7L9U0N2"/>
<evidence type="ECO:0000313" key="2">
    <source>
        <dbReference type="EMBL" id="QOL47822.1"/>
    </source>
</evidence>
<reference evidence="2 3" key="1">
    <citation type="submission" date="2020-10" db="EMBL/GenBank/DDBJ databases">
        <title>Genome sequencing of Massilia sp. LPB0304.</title>
        <authorList>
            <person name="Kim J."/>
        </authorList>
    </citation>
    <scope>NUCLEOTIDE SEQUENCE [LARGE SCALE GENOMIC DNA]</scope>
    <source>
        <strain evidence="2 3">LPB0304</strain>
    </source>
</reference>